<dbReference type="RefSeq" id="WP_014019422.1">
    <property type="nucleotide sequence ID" value="NC_015914.1"/>
</dbReference>
<accession>G0J0Z9</accession>
<dbReference type="InterPro" id="IPR050312">
    <property type="entry name" value="IolE/XylAMocC-like"/>
</dbReference>
<dbReference type="InterPro" id="IPR013022">
    <property type="entry name" value="Xyl_isomerase-like_TIM-brl"/>
</dbReference>
<dbReference type="PANTHER" id="PTHR12110">
    <property type="entry name" value="HYDROXYPYRUVATE ISOMERASE"/>
    <property type="match status" value="1"/>
</dbReference>
<keyword evidence="2" id="KW-0413">Isomerase</keyword>
<dbReference type="OrthoDB" id="1114629at2"/>
<dbReference type="STRING" id="880070.Cycma_1354"/>
<reference evidence="3" key="1">
    <citation type="submission" date="2011-07" db="EMBL/GenBank/DDBJ databases">
        <title>The complete genome of Cyclobacterium marinum DSM 745.</title>
        <authorList>
            <person name="Lucas S."/>
            <person name="Han J."/>
            <person name="Lapidus A."/>
            <person name="Bruce D."/>
            <person name="Goodwin L."/>
            <person name="Pitluck S."/>
            <person name="Peters L."/>
            <person name="Kyrpides N."/>
            <person name="Mavromatis K."/>
            <person name="Ivanova N."/>
            <person name="Ovchinnikova G."/>
            <person name="Chertkov O."/>
            <person name="Detter J.C."/>
            <person name="Tapia R."/>
            <person name="Han C."/>
            <person name="Land M."/>
            <person name="Hauser L."/>
            <person name="Markowitz V."/>
            <person name="Cheng J.-F."/>
            <person name="Hugenholtz P."/>
            <person name="Woyke T."/>
            <person name="Wu D."/>
            <person name="Tindall B."/>
            <person name="Schuetze A."/>
            <person name="Brambilla E."/>
            <person name="Klenk H.-P."/>
            <person name="Eisen J.A."/>
        </authorList>
    </citation>
    <scope>NUCLEOTIDE SEQUENCE [LARGE SCALE GENOMIC DNA]</scope>
    <source>
        <strain evidence="3">ATCC 25205 / DSM 745 / LMG 13164 / NCIMB 1802</strain>
    </source>
</reference>
<dbReference type="HOGENOM" id="CLU_885047_0_0_10"/>
<dbReference type="Proteomes" id="UP000001635">
    <property type="component" value="Chromosome"/>
</dbReference>
<gene>
    <name evidence="2" type="ordered locus">Cycma_1354</name>
</gene>
<proteinExistence type="predicted"/>
<dbReference type="PANTHER" id="PTHR12110:SF53">
    <property type="entry name" value="BLR5974 PROTEIN"/>
    <property type="match status" value="1"/>
</dbReference>
<dbReference type="Gene3D" id="3.20.20.150">
    <property type="entry name" value="Divalent-metal-dependent TIM barrel enzymes"/>
    <property type="match status" value="1"/>
</dbReference>
<name>G0J0Z9_CYCMS</name>
<dbReference type="Pfam" id="PF01261">
    <property type="entry name" value="AP_endonuc_2"/>
    <property type="match status" value="1"/>
</dbReference>
<sequence>MKRRNFILQATLSTLAFTGLPFAGFTGPGKSKMNRIGLTTVVFRNRFASTKPKNVVLENELTLLSAPEYFVDRFNVHNVEMWTNHFESTSKNYLKEIKKSLHKHHCSLINLQSEGKFDPSDPLEENRLQAVIEVKNWVDIAQVLGCESLRVRSMKKSYAQAVLSLKEITKYAKSKGVRILIENHNDMFSDYQTHISTIKDISMDNIGLLADFGNYSSNMVRFDSLRHIAPFTMLVSAKAKDFSDQMEHNAYDFQKCIRIFEDQGFKGIYSCEQWGKANPSYDYEKITDWMIEHIKESI</sequence>
<protein>
    <submittedName>
        <fullName evidence="2">Xylose isomerase domain-containing protein TIM barrel</fullName>
    </submittedName>
</protein>
<dbReference type="EMBL" id="CP002955">
    <property type="protein sequence ID" value="AEL25125.1"/>
    <property type="molecule type" value="Genomic_DNA"/>
</dbReference>
<evidence type="ECO:0000313" key="2">
    <source>
        <dbReference type="EMBL" id="AEL25125.1"/>
    </source>
</evidence>
<dbReference type="SUPFAM" id="SSF51658">
    <property type="entry name" value="Xylose isomerase-like"/>
    <property type="match status" value="1"/>
</dbReference>
<dbReference type="InterPro" id="IPR036237">
    <property type="entry name" value="Xyl_isomerase-like_sf"/>
</dbReference>
<organism evidence="2 3">
    <name type="scientific">Cyclobacterium marinum (strain ATCC 25205 / DSM 745 / LMG 13164 / NCIMB 1802)</name>
    <name type="common">Flectobacillus marinus</name>
    <dbReference type="NCBI Taxonomy" id="880070"/>
    <lineage>
        <taxon>Bacteria</taxon>
        <taxon>Pseudomonadati</taxon>
        <taxon>Bacteroidota</taxon>
        <taxon>Cytophagia</taxon>
        <taxon>Cytophagales</taxon>
        <taxon>Cyclobacteriaceae</taxon>
        <taxon>Cyclobacterium</taxon>
    </lineage>
</organism>
<dbReference type="eggNOG" id="COG1082">
    <property type="taxonomic scope" value="Bacteria"/>
</dbReference>
<keyword evidence="3" id="KW-1185">Reference proteome</keyword>
<evidence type="ECO:0000259" key="1">
    <source>
        <dbReference type="Pfam" id="PF01261"/>
    </source>
</evidence>
<dbReference type="KEGG" id="cmr:Cycma_1354"/>
<feature type="domain" description="Xylose isomerase-like TIM barrel" evidence="1">
    <location>
        <begin position="79"/>
        <end position="291"/>
    </location>
</feature>
<dbReference type="GO" id="GO:0016853">
    <property type="term" value="F:isomerase activity"/>
    <property type="evidence" value="ECO:0007669"/>
    <property type="project" value="UniProtKB-KW"/>
</dbReference>
<evidence type="ECO:0000313" key="3">
    <source>
        <dbReference type="Proteomes" id="UP000001635"/>
    </source>
</evidence>
<dbReference type="AlphaFoldDB" id="G0J0Z9"/>